<dbReference type="InterPro" id="IPR000014">
    <property type="entry name" value="PAS"/>
</dbReference>
<accession>A0A4V5PPM8</accession>
<comment type="caution">
    <text evidence="3">The sequence shown here is derived from an EMBL/GenBank/DDBJ whole genome shotgun (WGS) entry which is preliminary data.</text>
</comment>
<dbReference type="Gene3D" id="3.30.450.20">
    <property type="entry name" value="PAS domain"/>
    <property type="match status" value="2"/>
</dbReference>
<dbReference type="GO" id="GO:0006355">
    <property type="term" value="P:regulation of DNA-templated transcription"/>
    <property type="evidence" value="ECO:0007669"/>
    <property type="project" value="InterPro"/>
</dbReference>
<keyword evidence="4" id="KW-1185">Reference proteome</keyword>
<dbReference type="SUPFAM" id="SSF52091">
    <property type="entry name" value="SpoIIaa-like"/>
    <property type="match status" value="1"/>
</dbReference>
<dbReference type="CDD" id="cd07041">
    <property type="entry name" value="STAS_RsbR_RsbS_like"/>
    <property type="match status" value="1"/>
</dbReference>
<organism evidence="3 4">
    <name type="scientific">Polyangium fumosum</name>
    <dbReference type="NCBI Taxonomy" id="889272"/>
    <lineage>
        <taxon>Bacteria</taxon>
        <taxon>Pseudomonadati</taxon>
        <taxon>Myxococcota</taxon>
        <taxon>Polyangia</taxon>
        <taxon>Polyangiales</taxon>
        <taxon>Polyangiaceae</taxon>
        <taxon>Polyangium</taxon>
    </lineage>
</organism>
<feature type="domain" description="STAS" evidence="2">
    <location>
        <begin position="266"/>
        <end position="377"/>
    </location>
</feature>
<dbReference type="InterPro" id="IPR002645">
    <property type="entry name" value="STAS_dom"/>
</dbReference>
<dbReference type="Pfam" id="PF00989">
    <property type="entry name" value="PAS"/>
    <property type="match status" value="1"/>
</dbReference>
<evidence type="ECO:0000313" key="4">
    <source>
        <dbReference type="Proteomes" id="UP000309215"/>
    </source>
</evidence>
<dbReference type="AlphaFoldDB" id="A0A4V5PPM8"/>
<dbReference type="Gene3D" id="3.30.750.24">
    <property type="entry name" value="STAS domain"/>
    <property type="match status" value="1"/>
</dbReference>
<dbReference type="Proteomes" id="UP000309215">
    <property type="component" value="Unassembled WGS sequence"/>
</dbReference>
<keyword evidence="1" id="KW-0597">Phosphoprotein</keyword>
<dbReference type="SUPFAM" id="SSF55785">
    <property type="entry name" value="PYP-like sensor domain (PAS domain)"/>
    <property type="match status" value="2"/>
</dbReference>
<proteinExistence type="predicted"/>
<gene>
    <name evidence="3" type="ORF">E8A74_19885</name>
</gene>
<dbReference type="SMART" id="SM00091">
    <property type="entry name" value="PAS"/>
    <property type="match status" value="2"/>
</dbReference>
<dbReference type="InterPro" id="IPR035965">
    <property type="entry name" value="PAS-like_dom_sf"/>
</dbReference>
<dbReference type="PANTHER" id="PTHR33745:SF3">
    <property type="entry name" value="RSBT CO-ANTAGONIST PROTEIN RSBRC"/>
    <property type="match status" value="1"/>
</dbReference>
<dbReference type="PANTHER" id="PTHR33745">
    <property type="entry name" value="RSBT ANTAGONIST PROTEIN RSBS-RELATED"/>
    <property type="match status" value="1"/>
</dbReference>
<dbReference type="OrthoDB" id="5494753at2"/>
<dbReference type="InterPro" id="IPR051932">
    <property type="entry name" value="Bact_StressResp_Reg"/>
</dbReference>
<evidence type="ECO:0000313" key="3">
    <source>
        <dbReference type="EMBL" id="TKD06478.1"/>
    </source>
</evidence>
<dbReference type="InterPro" id="IPR013767">
    <property type="entry name" value="PAS_fold"/>
</dbReference>
<dbReference type="Pfam" id="PF01740">
    <property type="entry name" value="STAS"/>
    <property type="match status" value="1"/>
</dbReference>
<dbReference type="EMBL" id="SSMQ01000019">
    <property type="protein sequence ID" value="TKD06478.1"/>
    <property type="molecule type" value="Genomic_DNA"/>
</dbReference>
<protein>
    <submittedName>
        <fullName evidence="3">PAS domain-containing protein</fullName>
    </submittedName>
</protein>
<dbReference type="InterPro" id="IPR036513">
    <property type="entry name" value="STAS_dom_sf"/>
</dbReference>
<reference evidence="3 4" key="1">
    <citation type="submission" date="2019-04" db="EMBL/GenBank/DDBJ databases">
        <authorList>
            <person name="Li Y."/>
            <person name="Wang J."/>
        </authorList>
    </citation>
    <scope>NUCLEOTIDE SEQUENCE [LARGE SCALE GENOMIC DNA]</scope>
    <source>
        <strain evidence="3 4">DSM 14668</strain>
    </source>
</reference>
<dbReference type="CDD" id="cd00130">
    <property type="entry name" value="PAS"/>
    <property type="match status" value="1"/>
</dbReference>
<dbReference type="PROSITE" id="PS50801">
    <property type="entry name" value="STAS"/>
    <property type="match status" value="1"/>
</dbReference>
<evidence type="ECO:0000259" key="2">
    <source>
        <dbReference type="PROSITE" id="PS50801"/>
    </source>
</evidence>
<dbReference type="NCBIfam" id="TIGR00229">
    <property type="entry name" value="sensory_box"/>
    <property type="match status" value="1"/>
</dbReference>
<name>A0A4V5PPM8_9BACT</name>
<evidence type="ECO:0000256" key="1">
    <source>
        <dbReference type="ARBA" id="ARBA00022553"/>
    </source>
</evidence>
<sequence>MTRRTVVTGWQAGQVMLQSFLDACPGIYFVTSPEGIITMANREAARFFGQEGAVGRSLVEAVHPEDRGALQASWARLPEDGEALGAVSRLRGADGPYQAFSWSARRVSDGPEIHAVLLPAAPAPAAPPSERDPERILRMLLDNLEIAVTVVDRSGYVTLNDGKSLITSGLGPNFNLGKHLPEAYAHDAVILENVERALRGEDRHYIVEAHGVLWENWFSPVKDADGEVVGAICLSFDKSDSKRATQELQNRINLIERQQEVIRNLETPIIEVWDRVVTLPMVGVVDSARAARVMDDLLTAVSKQSARFAILDLTGVEIVDTATAAHILSLISAIRLLGAEGIITGIRPTVAQTVVSLGLDLSRVITCANLREGLRLCIRRMHAQATADASMGALV</sequence>